<keyword evidence="2" id="KW-0812">Transmembrane</keyword>
<dbReference type="AlphaFoldDB" id="A0A9K3D1P9"/>
<organism evidence="4 5">
    <name type="scientific">Kipferlia bialata</name>
    <dbReference type="NCBI Taxonomy" id="797122"/>
    <lineage>
        <taxon>Eukaryota</taxon>
        <taxon>Metamonada</taxon>
        <taxon>Carpediemonas-like organisms</taxon>
        <taxon>Kipferlia</taxon>
    </lineage>
</organism>
<evidence type="ECO:0000256" key="1">
    <source>
        <dbReference type="SAM" id="MobiDB-lite"/>
    </source>
</evidence>
<dbReference type="SUPFAM" id="SSF81324">
    <property type="entry name" value="Voltage-gated potassium channels"/>
    <property type="match status" value="1"/>
</dbReference>
<name>A0A9K3D1P9_9EUKA</name>
<sequence>MSAEDGSICDGVPEAEPVTTNAAADRIIEREREREKVRQKLVHERNLQRLTAVEEGVAEMLRLVRQQQKPSKKERKESYRNPQNTEVPRLFSIGGHVDRAFEFMFHTNYTLVSLVDEILLLMLLCIMDMTLADTRVYTCILVIAILFQGVHLLFLAVVATELSRQVVLNIGSIVDMIECYFSLILLYAGMFTVLAYIDPDCFAGLAPSDFEGPTRPLCLFGNFLYFSSIAMADVGFGDIYPVSAVARAIVFTETLASVGLCCILFGLISYRVSTVTAKRVDTPDEYYYNTPLDTQGMAPYVHS</sequence>
<evidence type="ECO:0000256" key="2">
    <source>
        <dbReference type="SAM" id="Phobius"/>
    </source>
</evidence>
<feature type="region of interest" description="Disordered" evidence="1">
    <location>
        <begin position="1"/>
        <end position="27"/>
    </location>
</feature>
<feature type="transmembrane region" description="Helical" evidence="2">
    <location>
        <begin position="248"/>
        <end position="270"/>
    </location>
</feature>
<protein>
    <recommendedName>
        <fullName evidence="3">Potassium channel domain-containing protein</fullName>
    </recommendedName>
</protein>
<evidence type="ECO:0000259" key="3">
    <source>
        <dbReference type="Pfam" id="PF07885"/>
    </source>
</evidence>
<gene>
    <name evidence="4" type="ORF">KIPB_009414</name>
</gene>
<dbReference type="Pfam" id="PF07885">
    <property type="entry name" value="Ion_trans_2"/>
    <property type="match status" value="1"/>
</dbReference>
<feature type="transmembrane region" description="Helical" evidence="2">
    <location>
        <begin position="109"/>
        <end position="127"/>
    </location>
</feature>
<accession>A0A9K3D1P9</accession>
<keyword evidence="5" id="KW-1185">Reference proteome</keyword>
<dbReference type="Proteomes" id="UP000265618">
    <property type="component" value="Unassembled WGS sequence"/>
</dbReference>
<dbReference type="Gene3D" id="1.10.287.70">
    <property type="match status" value="1"/>
</dbReference>
<keyword evidence="2" id="KW-0472">Membrane</keyword>
<dbReference type="InterPro" id="IPR013099">
    <property type="entry name" value="K_chnl_dom"/>
</dbReference>
<feature type="transmembrane region" description="Helical" evidence="2">
    <location>
        <begin position="180"/>
        <end position="197"/>
    </location>
</feature>
<comment type="caution">
    <text evidence="4">The sequence shown here is derived from an EMBL/GenBank/DDBJ whole genome shotgun (WGS) entry which is preliminary data.</text>
</comment>
<dbReference type="OrthoDB" id="10657206at2759"/>
<evidence type="ECO:0000313" key="5">
    <source>
        <dbReference type="Proteomes" id="UP000265618"/>
    </source>
</evidence>
<feature type="domain" description="Potassium channel" evidence="3">
    <location>
        <begin position="220"/>
        <end position="268"/>
    </location>
</feature>
<feature type="transmembrane region" description="Helical" evidence="2">
    <location>
        <begin position="139"/>
        <end position="160"/>
    </location>
</feature>
<reference evidence="4 5" key="1">
    <citation type="journal article" date="2018" name="PLoS ONE">
        <title>The draft genome of Kipferlia bialata reveals reductive genome evolution in fornicate parasites.</title>
        <authorList>
            <person name="Tanifuji G."/>
            <person name="Takabayashi S."/>
            <person name="Kume K."/>
            <person name="Takagi M."/>
            <person name="Nakayama T."/>
            <person name="Kamikawa R."/>
            <person name="Inagaki Y."/>
            <person name="Hashimoto T."/>
        </authorList>
    </citation>
    <scope>NUCLEOTIDE SEQUENCE [LARGE SCALE GENOMIC DNA]</scope>
    <source>
        <strain evidence="4">NY0173</strain>
    </source>
</reference>
<evidence type="ECO:0000313" key="4">
    <source>
        <dbReference type="EMBL" id="GIQ87384.1"/>
    </source>
</evidence>
<dbReference type="EMBL" id="BDIP01003194">
    <property type="protein sequence ID" value="GIQ87384.1"/>
    <property type="molecule type" value="Genomic_DNA"/>
</dbReference>
<keyword evidence="2" id="KW-1133">Transmembrane helix</keyword>
<proteinExistence type="predicted"/>